<sequence>MSKENIPFEVLVKQRLEEDTSWMEYVGPFTIFRVTANIRQANKNLYEPRMVSIGPYYYHLRKDRLRSMEDQKWRLLRSFLCRKSELRVETCINALRSLEKNACQSYS</sequence>
<dbReference type="Proteomes" id="UP000623129">
    <property type="component" value="Unassembled WGS sequence"/>
</dbReference>
<gene>
    <name evidence="1" type="ORF">FCM35_KLT00288</name>
</gene>
<protein>
    <submittedName>
        <fullName evidence="1">Uncharacterized protein</fullName>
    </submittedName>
</protein>
<evidence type="ECO:0000313" key="1">
    <source>
        <dbReference type="EMBL" id="KAF3341650.1"/>
    </source>
</evidence>
<comment type="caution">
    <text evidence="1">The sequence shown here is derived from an EMBL/GenBank/DDBJ whole genome shotgun (WGS) entry which is preliminary data.</text>
</comment>
<dbReference type="EMBL" id="SWLB01000001">
    <property type="protein sequence ID" value="KAF3341650.1"/>
    <property type="molecule type" value="Genomic_DNA"/>
</dbReference>
<dbReference type="AlphaFoldDB" id="A0A833RAB2"/>
<dbReference type="PANTHER" id="PTHR31170">
    <property type="entry name" value="BNAC04G53230D PROTEIN"/>
    <property type="match status" value="1"/>
</dbReference>
<dbReference type="Pfam" id="PF03140">
    <property type="entry name" value="DUF247"/>
    <property type="match status" value="1"/>
</dbReference>
<dbReference type="OrthoDB" id="785554at2759"/>
<reference evidence="1" key="1">
    <citation type="submission" date="2020-01" db="EMBL/GenBank/DDBJ databases">
        <title>Genome sequence of Kobresia littledalei, the first chromosome-level genome in the family Cyperaceae.</title>
        <authorList>
            <person name="Qu G."/>
        </authorList>
    </citation>
    <scope>NUCLEOTIDE SEQUENCE</scope>
    <source>
        <strain evidence="1">C.B.Clarke</strain>
        <tissue evidence="1">Leaf</tissue>
    </source>
</reference>
<accession>A0A833RAB2</accession>
<dbReference type="PANTHER" id="PTHR31170:SF25">
    <property type="entry name" value="BNAA09G04570D PROTEIN"/>
    <property type="match status" value="1"/>
</dbReference>
<dbReference type="InterPro" id="IPR004158">
    <property type="entry name" value="DUF247_pln"/>
</dbReference>
<proteinExistence type="predicted"/>
<organism evidence="1 2">
    <name type="scientific">Carex littledalei</name>
    <dbReference type="NCBI Taxonomy" id="544730"/>
    <lineage>
        <taxon>Eukaryota</taxon>
        <taxon>Viridiplantae</taxon>
        <taxon>Streptophyta</taxon>
        <taxon>Embryophyta</taxon>
        <taxon>Tracheophyta</taxon>
        <taxon>Spermatophyta</taxon>
        <taxon>Magnoliopsida</taxon>
        <taxon>Liliopsida</taxon>
        <taxon>Poales</taxon>
        <taxon>Cyperaceae</taxon>
        <taxon>Cyperoideae</taxon>
        <taxon>Cariceae</taxon>
        <taxon>Carex</taxon>
        <taxon>Carex subgen. Euthyceras</taxon>
    </lineage>
</organism>
<evidence type="ECO:0000313" key="2">
    <source>
        <dbReference type="Proteomes" id="UP000623129"/>
    </source>
</evidence>
<keyword evidence="2" id="KW-1185">Reference proteome</keyword>
<name>A0A833RAB2_9POAL</name>